<dbReference type="Proteomes" id="UP000183670">
    <property type="component" value="Unassembled WGS sequence"/>
</dbReference>
<dbReference type="EMBL" id="FMYE01000037">
    <property type="protein sequence ID" value="SDB78284.1"/>
    <property type="molecule type" value="Genomic_DNA"/>
</dbReference>
<proteinExistence type="predicted"/>
<gene>
    <name evidence="1" type="ORF">SAMN05192581_103749</name>
</gene>
<dbReference type="RefSeq" id="WP_008999862.1">
    <property type="nucleotide sequence ID" value="NZ_FMYE01000037.1"/>
</dbReference>
<reference evidence="1 2" key="1">
    <citation type="submission" date="2016-10" db="EMBL/GenBank/DDBJ databases">
        <authorList>
            <person name="de Groot N.N."/>
        </authorList>
    </citation>
    <scope>NUCLEOTIDE SEQUENCE [LARGE SCALE GENOMIC DNA]</scope>
    <source>
        <strain evidence="1 2">NLAE-zl-C500</strain>
    </source>
</reference>
<protein>
    <submittedName>
        <fullName evidence="1">Uncharacterized protein</fullName>
    </submittedName>
</protein>
<organism evidence="1 2">
    <name type="scientific">Bacteroides ovatus</name>
    <dbReference type="NCBI Taxonomy" id="28116"/>
    <lineage>
        <taxon>Bacteria</taxon>
        <taxon>Pseudomonadati</taxon>
        <taxon>Bacteroidota</taxon>
        <taxon>Bacteroidia</taxon>
        <taxon>Bacteroidales</taxon>
        <taxon>Bacteroidaceae</taxon>
        <taxon>Bacteroides</taxon>
    </lineage>
</organism>
<evidence type="ECO:0000313" key="2">
    <source>
        <dbReference type="Proteomes" id="UP000183670"/>
    </source>
</evidence>
<dbReference type="AlphaFoldDB" id="A0A1G6G8H2"/>
<evidence type="ECO:0000313" key="1">
    <source>
        <dbReference type="EMBL" id="SDB78284.1"/>
    </source>
</evidence>
<sequence>MERLKFLETVTVNEFKAQKGVSKIEIKQNPHTGKCFFVYGCETGAVSDKFINGEVTNPVISQVCSPDTGDMFYMLHQRGEGGAMTLATL</sequence>
<accession>A0A1G6G8H2</accession>
<name>A0A1G6G8H2_BACOV</name>